<name>A0A7V6CDH0_9BACT</name>
<dbReference type="EMBL" id="DRWR01000051">
    <property type="protein sequence ID" value="HHQ15756.1"/>
    <property type="molecule type" value="Genomic_DNA"/>
</dbReference>
<dbReference type="Pfam" id="PF13192">
    <property type="entry name" value="Thioredoxin_3"/>
    <property type="match status" value="1"/>
</dbReference>
<organism evidence="2">
    <name type="scientific">Thermodesulfobacterium geofontis</name>
    <dbReference type="NCBI Taxonomy" id="1295609"/>
    <lineage>
        <taxon>Bacteria</taxon>
        <taxon>Pseudomonadati</taxon>
        <taxon>Thermodesulfobacteriota</taxon>
        <taxon>Thermodesulfobacteria</taxon>
        <taxon>Thermodesulfobacteriales</taxon>
        <taxon>Thermodesulfobacteriaceae</taxon>
        <taxon>Thermodesulfobacterium</taxon>
    </lineage>
</organism>
<reference evidence="2" key="1">
    <citation type="journal article" date="2020" name="mSystems">
        <title>Genome- and Community-Level Interaction Insights into Carbon Utilization and Element Cycling Functions of Hydrothermarchaeota in Hydrothermal Sediment.</title>
        <authorList>
            <person name="Zhou Z."/>
            <person name="Liu Y."/>
            <person name="Xu W."/>
            <person name="Pan J."/>
            <person name="Luo Z.H."/>
            <person name="Li M."/>
        </authorList>
    </citation>
    <scope>NUCLEOTIDE SEQUENCE [LARGE SCALE GENOMIC DNA]</scope>
    <source>
        <strain evidence="2">SpSt-106</strain>
    </source>
</reference>
<dbReference type="Gene3D" id="1.25.10.10">
    <property type="entry name" value="Leucine-rich Repeat Variant"/>
    <property type="match status" value="1"/>
</dbReference>
<dbReference type="PANTHER" id="PTHR37170">
    <property type="entry name" value="GLUTAREDOXIN-RELATED"/>
    <property type="match status" value="1"/>
</dbReference>
<dbReference type="InterPro" id="IPR011989">
    <property type="entry name" value="ARM-like"/>
</dbReference>
<sequence>MISEKDLKEINLENLKFFLIRKEEANQVFSRFEEFLNNLKGHFPLNLEIKEEDLPDYPALKVTDKEEKTQIYYMAIPEGLERQPFLNALKAISKRESFLNKDEVERIKTIKNPVEIKIFITPFCPFCPSVVDKANQIAIAQNLIKVFIIDATLFPELSQKYKVTASPTVVINEDFVLVGNEAKEGLLNFIEKAGETVYDKEVLKNLLKQAQAERVIELCENDEKCLHTLIELLKAPELFTRIGVMYVLEEMAERGKIKSKEKILSHLIETLKTVKDERDKGDILYLLGLIGTSEIISEIEKAIKDEPPLIKEIAYEAIERIKQREPFH</sequence>
<accession>A0A7V6CDH0</accession>
<evidence type="ECO:0000259" key="1">
    <source>
        <dbReference type="Pfam" id="PF13192"/>
    </source>
</evidence>
<comment type="caution">
    <text evidence="2">The sequence shown here is derived from an EMBL/GenBank/DDBJ whole genome shotgun (WGS) entry which is preliminary data.</text>
</comment>
<dbReference type="PROSITE" id="PS51354">
    <property type="entry name" value="GLUTAREDOXIN_2"/>
    <property type="match status" value="1"/>
</dbReference>
<dbReference type="InterPro" id="IPR036249">
    <property type="entry name" value="Thioredoxin-like_sf"/>
</dbReference>
<feature type="domain" description="Thioredoxin-like fold" evidence="1">
    <location>
        <begin position="115"/>
        <end position="184"/>
    </location>
</feature>
<dbReference type="PANTHER" id="PTHR37170:SF1">
    <property type="entry name" value="GLUTAREDOXIN-LIKE PROTEIN"/>
    <property type="match status" value="1"/>
</dbReference>
<dbReference type="SUPFAM" id="SSF48371">
    <property type="entry name" value="ARM repeat"/>
    <property type="match status" value="1"/>
</dbReference>
<dbReference type="InterPro" id="IPR012336">
    <property type="entry name" value="Thioredoxin-like_fold"/>
</dbReference>
<evidence type="ECO:0000313" key="2">
    <source>
        <dbReference type="EMBL" id="HHQ15756.1"/>
    </source>
</evidence>
<dbReference type="AlphaFoldDB" id="A0A7V6CDH0"/>
<dbReference type="InterPro" id="IPR016024">
    <property type="entry name" value="ARM-type_fold"/>
</dbReference>
<proteinExistence type="predicted"/>
<protein>
    <recommendedName>
        <fullName evidence="1">Thioredoxin-like fold domain-containing protein</fullName>
    </recommendedName>
</protein>
<gene>
    <name evidence="2" type="ORF">ENM15_02930</name>
</gene>
<dbReference type="Gene3D" id="3.40.30.80">
    <property type="match status" value="1"/>
</dbReference>
<dbReference type="CDD" id="cd02973">
    <property type="entry name" value="TRX_GRX_like"/>
    <property type="match status" value="1"/>
</dbReference>
<dbReference type="SUPFAM" id="SSF52833">
    <property type="entry name" value="Thioredoxin-like"/>
    <property type="match status" value="1"/>
</dbReference>